<gene>
    <name evidence="2" type="ORF">IFM89_023386</name>
    <name evidence="3" type="ORF">IFM89_023487</name>
</gene>
<dbReference type="OrthoDB" id="665669at2759"/>
<protein>
    <recommendedName>
        <fullName evidence="5">Pollen Ole e 1 allergen and extensin family protein</fullName>
    </recommendedName>
</protein>
<reference evidence="3 4" key="1">
    <citation type="submission" date="2020-10" db="EMBL/GenBank/DDBJ databases">
        <title>The Coptis chinensis genome and diversification of protoberbering-type alkaloids.</title>
        <authorList>
            <person name="Wang B."/>
            <person name="Shu S."/>
            <person name="Song C."/>
            <person name="Liu Y."/>
        </authorList>
    </citation>
    <scope>NUCLEOTIDE SEQUENCE [LARGE SCALE GENOMIC DNA]</scope>
    <source>
        <strain evidence="3">HL-2020</strain>
        <tissue evidence="3">Leaf</tissue>
    </source>
</reference>
<dbReference type="Pfam" id="PF01190">
    <property type="entry name" value="Pollen_Ole_e_1"/>
    <property type="match status" value="1"/>
</dbReference>
<dbReference type="EMBL" id="JADFTS010000004">
    <property type="protein sequence ID" value="KAF9610599.1"/>
    <property type="molecule type" value="Genomic_DNA"/>
</dbReference>
<evidence type="ECO:0000313" key="3">
    <source>
        <dbReference type="EMBL" id="KAF9610599.1"/>
    </source>
</evidence>
<proteinExistence type="predicted"/>
<keyword evidence="1" id="KW-0732">Signal</keyword>
<evidence type="ECO:0000313" key="2">
    <source>
        <dbReference type="EMBL" id="KAF9610592.1"/>
    </source>
</evidence>
<keyword evidence="4" id="KW-1185">Reference proteome</keyword>
<name>A0A835M1C6_9MAGN</name>
<dbReference type="PANTHER" id="PTHR33470:SF22">
    <property type="entry name" value="POLLEN OLE E 1 ALLERGEN AND EXTENSIN FAMILY PROTEIN"/>
    <property type="match status" value="1"/>
</dbReference>
<evidence type="ECO:0000256" key="1">
    <source>
        <dbReference type="ARBA" id="ARBA00022729"/>
    </source>
</evidence>
<dbReference type="GO" id="GO:0071944">
    <property type="term" value="C:cell periphery"/>
    <property type="evidence" value="ECO:0007669"/>
    <property type="project" value="TreeGrafter"/>
</dbReference>
<dbReference type="PANTHER" id="PTHR33470">
    <property type="entry name" value="OS01G0164075 PROTEIN"/>
    <property type="match status" value="1"/>
</dbReference>
<organism evidence="3 4">
    <name type="scientific">Coptis chinensis</name>
    <dbReference type="NCBI Taxonomy" id="261450"/>
    <lineage>
        <taxon>Eukaryota</taxon>
        <taxon>Viridiplantae</taxon>
        <taxon>Streptophyta</taxon>
        <taxon>Embryophyta</taxon>
        <taxon>Tracheophyta</taxon>
        <taxon>Spermatophyta</taxon>
        <taxon>Magnoliopsida</taxon>
        <taxon>Ranunculales</taxon>
        <taxon>Ranunculaceae</taxon>
        <taxon>Coptidoideae</taxon>
        <taxon>Coptis</taxon>
    </lineage>
</organism>
<dbReference type="Proteomes" id="UP000631114">
    <property type="component" value="Unassembled WGS sequence"/>
</dbReference>
<sequence>MGLLNVCTGFNLGEFEGISEFQLSSATPSPVPAPSPNLPVRSLVAVQGIVYCKSCKYQGVNTLLGASPLTGAVVRLQCNNSKIPLREEAKTDKNGYFFLQPSKMITSYGAHKCKVFLVSSPVNSCQKPTDLHLGQNGAFLRYQKSQKPTPFALYSVGPFAFESTSCPH</sequence>
<evidence type="ECO:0000313" key="4">
    <source>
        <dbReference type="Proteomes" id="UP000631114"/>
    </source>
</evidence>
<comment type="caution">
    <text evidence="3">The sequence shown here is derived from an EMBL/GenBank/DDBJ whole genome shotgun (WGS) entry which is preliminary data.</text>
</comment>
<dbReference type="EMBL" id="JADFTS010000004">
    <property type="protein sequence ID" value="KAF9610592.1"/>
    <property type="molecule type" value="Genomic_DNA"/>
</dbReference>
<accession>A0A835M1C6</accession>
<dbReference type="AlphaFoldDB" id="A0A835M1C6"/>
<evidence type="ECO:0008006" key="5">
    <source>
        <dbReference type="Google" id="ProtNLM"/>
    </source>
</evidence>